<dbReference type="SUPFAM" id="SSF140931">
    <property type="entry name" value="Fic-like"/>
    <property type="match status" value="1"/>
</dbReference>
<evidence type="ECO:0000313" key="6">
    <source>
        <dbReference type="Proteomes" id="UP000004259"/>
    </source>
</evidence>
<dbReference type="eggNOG" id="COG3177">
    <property type="taxonomic scope" value="Bacteria"/>
</dbReference>
<keyword evidence="2" id="KW-0067">ATP-binding</keyword>
<dbReference type="InterPro" id="IPR003812">
    <property type="entry name" value="Fido"/>
</dbReference>
<proteinExistence type="predicted"/>
<reference evidence="5 6" key="1">
    <citation type="submission" date="2011-02" db="EMBL/GenBank/DDBJ databases">
        <authorList>
            <person name="Nelson K.E."/>
            <person name="Sutton G."/>
            <person name="Torralba M."/>
            <person name="Durkin S."/>
            <person name="Harkins D."/>
            <person name="Montgomery R."/>
            <person name="Ziemer C."/>
            <person name="Klaassens E."/>
            <person name="Ocuiv P."/>
            <person name="Morrison M."/>
        </authorList>
    </citation>
    <scope>NUCLEOTIDE SEQUENCE [LARGE SCALE GENOMIC DNA]</scope>
    <source>
        <strain evidence="5 6">8</strain>
    </source>
</reference>
<sequence>MDITEKLLAEKRAGHRGGIYNKMQVDFAYNSNHIEGSRLTHDQTRYIYETKTVGVTAENTVRVNDIVETVNHFRCFDHILDTLGRPLTEDFIKDLHRRLKNGVFDEYAVIDEYKREPNEVGGMLTASPEAVSDKMHALLDRYSGRKLSLYDIAEFHVRYEQIHPFYDGNGRTGRLIIFKQCLENGIIPFYIDDNDKMFYYMGLKEWQTEGSDERLINVFLASQESMKAVLDYFRIDYSNPTI</sequence>
<evidence type="ECO:0000256" key="3">
    <source>
        <dbReference type="PIRSR" id="PIRSR640198-3"/>
    </source>
</evidence>
<protein>
    <submittedName>
        <fullName evidence="5">Fic family protein</fullName>
    </submittedName>
</protein>
<dbReference type="Gene3D" id="1.10.3290.10">
    <property type="entry name" value="Fido-like domain"/>
    <property type="match status" value="1"/>
</dbReference>
<dbReference type="Pfam" id="PF02661">
    <property type="entry name" value="Fic"/>
    <property type="match status" value="1"/>
</dbReference>
<gene>
    <name evidence="5" type="ORF">CUS_8130</name>
</gene>
<dbReference type="PANTHER" id="PTHR13504:SF38">
    <property type="entry name" value="FIDO DOMAIN-CONTAINING PROTEIN"/>
    <property type="match status" value="1"/>
</dbReference>
<name>E9SB17_RUMAL</name>
<dbReference type="STRING" id="246199.CUS_8130"/>
<dbReference type="PROSITE" id="PS51459">
    <property type="entry name" value="FIDO"/>
    <property type="match status" value="1"/>
</dbReference>
<dbReference type="InterPro" id="IPR036597">
    <property type="entry name" value="Fido-like_dom_sf"/>
</dbReference>
<dbReference type="EMBL" id="ADKM02000062">
    <property type="protein sequence ID" value="EGC03638.1"/>
    <property type="molecule type" value="Genomic_DNA"/>
</dbReference>
<keyword evidence="2" id="KW-0547">Nucleotide-binding</keyword>
<dbReference type="PANTHER" id="PTHR13504">
    <property type="entry name" value="FIDO DOMAIN-CONTAINING PROTEIN DDB_G0283145"/>
    <property type="match status" value="1"/>
</dbReference>
<evidence type="ECO:0000259" key="4">
    <source>
        <dbReference type="PROSITE" id="PS51459"/>
    </source>
</evidence>
<evidence type="ECO:0000313" key="5">
    <source>
        <dbReference type="EMBL" id="EGC03638.1"/>
    </source>
</evidence>
<evidence type="ECO:0000256" key="2">
    <source>
        <dbReference type="PIRSR" id="PIRSR640198-2"/>
    </source>
</evidence>
<feature type="active site" evidence="1">
    <location>
        <position position="163"/>
    </location>
</feature>
<dbReference type="GO" id="GO:0005524">
    <property type="term" value="F:ATP binding"/>
    <property type="evidence" value="ECO:0007669"/>
    <property type="project" value="UniProtKB-KW"/>
</dbReference>
<evidence type="ECO:0000256" key="1">
    <source>
        <dbReference type="PIRSR" id="PIRSR640198-1"/>
    </source>
</evidence>
<dbReference type="InterPro" id="IPR040198">
    <property type="entry name" value="Fido_containing"/>
</dbReference>
<feature type="binding site" evidence="2">
    <location>
        <begin position="167"/>
        <end position="174"/>
    </location>
    <ligand>
        <name>ATP</name>
        <dbReference type="ChEBI" id="CHEBI:30616"/>
    </ligand>
</feature>
<feature type="domain" description="Fido" evidence="4">
    <location>
        <begin position="87"/>
        <end position="221"/>
    </location>
</feature>
<keyword evidence="6" id="KW-1185">Reference proteome</keyword>
<dbReference type="AlphaFoldDB" id="E9SB17"/>
<accession>E9SB17</accession>
<organism evidence="5 6">
    <name type="scientific">Ruminococcus albus 8</name>
    <dbReference type="NCBI Taxonomy" id="246199"/>
    <lineage>
        <taxon>Bacteria</taxon>
        <taxon>Bacillati</taxon>
        <taxon>Bacillota</taxon>
        <taxon>Clostridia</taxon>
        <taxon>Eubacteriales</taxon>
        <taxon>Oscillospiraceae</taxon>
        <taxon>Ruminococcus</taxon>
    </lineage>
</organism>
<dbReference type="RefSeq" id="WP_002848438.1">
    <property type="nucleotide sequence ID" value="NZ_ADKM02000062.1"/>
</dbReference>
<comment type="caution">
    <text evidence="5">The sequence shown here is derived from an EMBL/GenBank/DDBJ whole genome shotgun (WGS) entry which is preliminary data.</text>
</comment>
<dbReference type="Proteomes" id="UP000004259">
    <property type="component" value="Unassembled WGS sequence"/>
</dbReference>
<feature type="site" description="Important for autoinhibition of adenylyltransferase activity" evidence="3">
    <location>
        <position position="35"/>
    </location>
</feature>
<feature type="binding site" evidence="2">
    <location>
        <begin position="199"/>
        <end position="200"/>
    </location>
    <ligand>
        <name>ATP</name>
        <dbReference type="ChEBI" id="CHEBI:30616"/>
    </ligand>
</feature>